<dbReference type="STRING" id="556484.B7FTN1"/>
<dbReference type="OrthoDB" id="10264738at2759"/>
<feature type="binding site" evidence="3">
    <location>
        <position position="100"/>
    </location>
    <ligand>
        <name>ATP</name>
        <dbReference type="ChEBI" id="CHEBI:30616"/>
    </ligand>
</feature>
<dbReference type="GeneID" id="7197968"/>
<dbReference type="InterPro" id="IPR017441">
    <property type="entry name" value="Protein_kinase_ATP_BS"/>
</dbReference>
<keyword evidence="2 3" id="KW-0067">ATP-binding</keyword>
<dbReference type="RefSeq" id="XP_002178446.1">
    <property type="nucleotide sequence ID" value="XM_002178410.1"/>
</dbReference>
<dbReference type="Pfam" id="PF00069">
    <property type="entry name" value="Pkinase"/>
    <property type="match status" value="1"/>
</dbReference>
<reference evidence="6 7" key="1">
    <citation type="journal article" date="2008" name="Nature">
        <title>The Phaeodactylum genome reveals the evolutionary history of diatom genomes.</title>
        <authorList>
            <person name="Bowler C."/>
            <person name="Allen A.E."/>
            <person name="Badger J.H."/>
            <person name="Grimwood J."/>
            <person name="Jabbari K."/>
            <person name="Kuo A."/>
            <person name="Maheswari U."/>
            <person name="Martens C."/>
            <person name="Maumus F."/>
            <person name="Otillar R.P."/>
            <person name="Rayko E."/>
            <person name="Salamov A."/>
            <person name="Vandepoele K."/>
            <person name="Beszteri B."/>
            <person name="Gruber A."/>
            <person name="Heijde M."/>
            <person name="Katinka M."/>
            <person name="Mock T."/>
            <person name="Valentin K."/>
            <person name="Verret F."/>
            <person name="Berges J.A."/>
            <person name="Brownlee C."/>
            <person name="Cadoret J.P."/>
            <person name="Chiovitti A."/>
            <person name="Choi C.J."/>
            <person name="Coesel S."/>
            <person name="De Martino A."/>
            <person name="Detter J.C."/>
            <person name="Durkin C."/>
            <person name="Falciatore A."/>
            <person name="Fournet J."/>
            <person name="Haruta M."/>
            <person name="Huysman M.J."/>
            <person name="Jenkins B.D."/>
            <person name="Jiroutova K."/>
            <person name="Jorgensen R.E."/>
            <person name="Joubert Y."/>
            <person name="Kaplan A."/>
            <person name="Kroger N."/>
            <person name="Kroth P.G."/>
            <person name="La Roche J."/>
            <person name="Lindquist E."/>
            <person name="Lommer M."/>
            <person name="Martin-Jezequel V."/>
            <person name="Lopez P.J."/>
            <person name="Lucas S."/>
            <person name="Mangogna M."/>
            <person name="McGinnis K."/>
            <person name="Medlin L.K."/>
            <person name="Montsant A."/>
            <person name="Oudot-Le Secq M.P."/>
            <person name="Napoli C."/>
            <person name="Obornik M."/>
            <person name="Parker M.S."/>
            <person name="Petit J.L."/>
            <person name="Porcel B.M."/>
            <person name="Poulsen N."/>
            <person name="Robison M."/>
            <person name="Rychlewski L."/>
            <person name="Rynearson T.A."/>
            <person name="Schmutz J."/>
            <person name="Shapiro H."/>
            <person name="Siaut M."/>
            <person name="Stanley M."/>
            <person name="Sussman M.R."/>
            <person name="Taylor A.R."/>
            <person name="Vardi A."/>
            <person name="von Dassow P."/>
            <person name="Vyverman W."/>
            <person name="Willis A."/>
            <person name="Wyrwicz L.S."/>
            <person name="Rokhsar D.S."/>
            <person name="Weissenbach J."/>
            <person name="Armbrust E.V."/>
            <person name="Green B.R."/>
            <person name="Van de Peer Y."/>
            <person name="Grigoriev I.V."/>
        </authorList>
    </citation>
    <scope>NUCLEOTIDE SEQUENCE [LARGE SCALE GENOMIC DNA]</scope>
    <source>
        <strain evidence="6 7">CCAP 1055/1</strain>
    </source>
</reference>
<dbReference type="KEGG" id="pti:PHATRDRAFT_44306"/>
<dbReference type="PANTHER" id="PTHR47992">
    <property type="entry name" value="PROTEIN PHOSPHATASE"/>
    <property type="match status" value="1"/>
</dbReference>
<dbReference type="PROSITE" id="PS50011">
    <property type="entry name" value="PROTEIN_KINASE_DOM"/>
    <property type="match status" value="1"/>
</dbReference>
<dbReference type="InterPro" id="IPR036457">
    <property type="entry name" value="PPM-type-like_dom_sf"/>
</dbReference>
<dbReference type="Proteomes" id="UP000000759">
    <property type="component" value="Chromosome 4"/>
</dbReference>
<evidence type="ECO:0000256" key="3">
    <source>
        <dbReference type="PROSITE-ProRule" id="PRU10141"/>
    </source>
</evidence>
<dbReference type="eggNOG" id="KOG0697">
    <property type="taxonomic scope" value="Eukaryota"/>
</dbReference>
<dbReference type="PROSITE" id="PS00108">
    <property type="entry name" value="PROTEIN_KINASE_ST"/>
    <property type="match status" value="1"/>
</dbReference>
<dbReference type="PROSITE" id="PS51746">
    <property type="entry name" value="PPM_2"/>
    <property type="match status" value="1"/>
</dbReference>
<dbReference type="GO" id="GO:0004722">
    <property type="term" value="F:protein serine/threonine phosphatase activity"/>
    <property type="evidence" value="ECO:0007669"/>
    <property type="project" value="InterPro"/>
</dbReference>
<dbReference type="SMART" id="SM00332">
    <property type="entry name" value="PP2Cc"/>
    <property type="match status" value="1"/>
</dbReference>
<dbReference type="InterPro" id="IPR015655">
    <property type="entry name" value="PP2C"/>
</dbReference>
<dbReference type="Pfam" id="PF00481">
    <property type="entry name" value="PP2C"/>
    <property type="match status" value="1"/>
</dbReference>
<dbReference type="Gene3D" id="3.60.40.10">
    <property type="entry name" value="PPM-type phosphatase domain"/>
    <property type="match status" value="1"/>
</dbReference>
<dbReference type="SMART" id="SM00220">
    <property type="entry name" value="S_TKc"/>
    <property type="match status" value="1"/>
</dbReference>
<dbReference type="GO" id="GO:0004672">
    <property type="term" value="F:protein kinase activity"/>
    <property type="evidence" value="ECO:0007669"/>
    <property type="project" value="InterPro"/>
</dbReference>
<feature type="domain" description="PPM-type phosphatase" evidence="5">
    <location>
        <begin position="564"/>
        <end position="849"/>
    </location>
</feature>
<dbReference type="InterPro" id="IPR000719">
    <property type="entry name" value="Prot_kinase_dom"/>
</dbReference>
<name>B7FTN1_PHATC</name>
<dbReference type="SUPFAM" id="SSF56112">
    <property type="entry name" value="Protein kinase-like (PK-like)"/>
    <property type="match status" value="1"/>
</dbReference>
<keyword evidence="1 3" id="KW-0547">Nucleotide-binding</keyword>
<feature type="domain" description="Protein kinase" evidence="4">
    <location>
        <begin position="73"/>
        <end position="402"/>
    </location>
</feature>
<dbReference type="InterPro" id="IPR008271">
    <property type="entry name" value="Ser/Thr_kinase_AS"/>
</dbReference>
<keyword evidence="7" id="KW-1185">Reference proteome</keyword>
<evidence type="ECO:0000259" key="4">
    <source>
        <dbReference type="PROSITE" id="PS50011"/>
    </source>
</evidence>
<dbReference type="PROSITE" id="PS00107">
    <property type="entry name" value="PROTEIN_KINASE_ATP"/>
    <property type="match status" value="1"/>
</dbReference>
<reference evidence="7" key="2">
    <citation type="submission" date="2008-08" db="EMBL/GenBank/DDBJ databases">
        <authorList>
            <consortium name="Diatom Consortium"/>
            <person name="Grigoriev I."/>
            <person name="Grimwood J."/>
            <person name="Kuo A."/>
            <person name="Otillar R.P."/>
            <person name="Salamov A."/>
            <person name="Detter J.C."/>
            <person name="Lindquist E."/>
            <person name="Shapiro H."/>
            <person name="Lucas S."/>
            <person name="Glavina del Rio T."/>
            <person name="Pitluck S."/>
            <person name="Rokhsar D."/>
            <person name="Bowler C."/>
        </authorList>
    </citation>
    <scope>GENOME REANNOTATION</scope>
    <source>
        <strain evidence="7">CCAP 1055/1</strain>
    </source>
</reference>
<dbReference type="InterPro" id="IPR011009">
    <property type="entry name" value="Kinase-like_dom_sf"/>
</dbReference>
<accession>B7FTN1</accession>
<dbReference type="SUPFAM" id="SSF81606">
    <property type="entry name" value="PP2C-like"/>
    <property type="match status" value="1"/>
</dbReference>
<protein>
    <recommendedName>
        <fullName evidence="8">Non-specific serine/threonine protein kinase</fullName>
    </recommendedName>
</protein>
<dbReference type="GO" id="GO:0005524">
    <property type="term" value="F:ATP binding"/>
    <property type="evidence" value="ECO:0007669"/>
    <property type="project" value="UniProtKB-UniRule"/>
</dbReference>
<sequence length="865" mass="96225">MRRLSVIVSLFFKVVLSRFGSTLAFLGRTRFFGHDRTIVSQSFQWYSPSCISVERRMLQSLTLFSATGLSQHVSVGDFVGSGSYGTVHLLDVDGATVVGKRAWTRGELQEQHPTFREKDLYEKEGRCRSYWRTEEHCFKKLGSFKGIPNFRGSRMDSEKRNWMLFDPILSSKSSRPASSLLEIMAQDRLTYQNDKENHLSLLSKHLVVSTKREKVASLTETLDIVLEQLLEVLCFVHSNKVVHRDIKPGNLLVASGRLILLDFGSAADMETAGLLKSNIGLSETVAVSPIYAAPELFVDPNRDPEKFDCFSVALLFCQLLFQYLDERIDAGFRQQLEKANFNLDAWLQTELQGKVRPSGLEDALEILEERPGLWNLLQAMLHQDPVFRLSSQDALNQWHRVKDRQVLRDVDGSYLMEVLESLDLCIIPPSRPLHFVATFDRNEPLGLLLAESDTDSSKIENIVDAKRWTQIKEDAISGEVYVQGIIHDGQAESMGIFEVGDRLQGVGELPLAEGGFQRAINMKLQDQPKKAKFVTLHFDRKANVVGSNDNLPIASMEGPIIVADQGAWSRRGKRFAQEDAFILHEVHDTRERSVLLAGVMDGHLGTAASKLVQAELPIHFSDELLRHLGKSTSEMLSAAWEATSQSYWANCLSSDECVADYDPREGFLNANTGSEDAVAGTTAAIMALDKKLGHIAVLNCGDSRGVILNSQGLPIFQTIDHKPDMDMERLSEGRKLGKDYSLPQCRFSKWFLLVGEYEYAVSRSLEGPLATSKGIANTPDISVIQAEAGMSGLIASDGLWEVIDTEEVCLILTNLRGMGKGAGDAAKTICSMAIERGSSDNRLIEAVTFASDASNFIEFNLNPEF</sequence>
<organism evidence="6 7">
    <name type="scientific">Phaeodactylum tricornutum (strain CCAP 1055/1)</name>
    <dbReference type="NCBI Taxonomy" id="556484"/>
    <lineage>
        <taxon>Eukaryota</taxon>
        <taxon>Sar</taxon>
        <taxon>Stramenopiles</taxon>
        <taxon>Ochrophyta</taxon>
        <taxon>Bacillariophyta</taxon>
        <taxon>Bacillariophyceae</taxon>
        <taxon>Bacillariophycidae</taxon>
        <taxon>Naviculales</taxon>
        <taxon>Phaeodactylaceae</taxon>
        <taxon>Phaeodactylum</taxon>
    </lineage>
</organism>
<dbReference type="PaxDb" id="2850-Phatr44306"/>
<evidence type="ECO:0000313" key="6">
    <source>
        <dbReference type="EMBL" id="EEC50111.1"/>
    </source>
</evidence>
<dbReference type="InParanoid" id="B7FTN1"/>
<evidence type="ECO:0000259" key="5">
    <source>
        <dbReference type="PROSITE" id="PS51746"/>
    </source>
</evidence>
<dbReference type="Gene3D" id="1.10.510.10">
    <property type="entry name" value="Transferase(Phosphotransferase) domain 1"/>
    <property type="match status" value="1"/>
</dbReference>
<evidence type="ECO:0000313" key="7">
    <source>
        <dbReference type="Proteomes" id="UP000000759"/>
    </source>
</evidence>
<dbReference type="CDD" id="cd00143">
    <property type="entry name" value="PP2Cc"/>
    <property type="match status" value="1"/>
</dbReference>
<dbReference type="EMBL" id="CM000607">
    <property type="protein sequence ID" value="EEC50111.1"/>
    <property type="molecule type" value="Genomic_DNA"/>
</dbReference>
<dbReference type="HOGENOM" id="CLU_331645_0_0_1"/>
<proteinExistence type="predicted"/>
<evidence type="ECO:0008006" key="8">
    <source>
        <dbReference type="Google" id="ProtNLM"/>
    </source>
</evidence>
<dbReference type="InterPro" id="IPR001932">
    <property type="entry name" value="PPM-type_phosphatase-like_dom"/>
</dbReference>
<dbReference type="AlphaFoldDB" id="B7FTN1"/>
<gene>
    <name evidence="6" type="ORF">PHATRDRAFT_44306</name>
</gene>
<evidence type="ECO:0000256" key="2">
    <source>
        <dbReference type="ARBA" id="ARBA00022840"/>
    </source>
</evidence>
<dbReference type="eggNOG" id="KOG0594">
    <property type="taxonomic scope" value="Eukaryota"/>
</dbReference>
<evidence type="ECO:0000256" key="1">
    <source>
        <dbReference type="ARBA" id="ARBA00022741"/>
    </source>
</evidence>